<evidence type="ECO:0000313" key="2">
    <source>
        <dbReference type="Proteomes" id="UP000216363"/>
    </source>
</evidence>
<dbReference type="EMBL" id="NNRN01000056">
    <property type="protein sequence ID" value="OYR25905.1"/>
    <property type="molecule type" value="Genomic_DNA"/>
</dbReference>
<dbReference type="AlphaFoldDB" id="A0A256GFJ0"/>
<dbReference type="SMART" id="SM00882">
    <property type="entry name" value="CoA_trans"/>
    <property type="match status" value="1"/>
</dbReference>
<organism evidence="1 2">
    <name type="scientific">Brucella lupini</name>
    <dbReference type="NCBI Taxonomy" id="255457"/>
    <lineage>
        <taxon>Bacteria</taxon>
        <taxon>Pseudomonadati</taxon>
        <taxon>Pseudomonadota</taxon>
        <taxon>Alphaproteobacteria</taxon>
        <taxon>Hyphomicrobiales</taxon>
        <taxon>Brucellaceae</taxon>
        <taxon>Brucella/Ochrobactrum group</taxon>
        <taxon>Brucella</taxon>
    </lineage>
</organism>
<dbReference type="Proteomes" id="UP000216363">
    <property type="component" value="Unassembled WGS sequence"/>
</dbReference>
<dbReference type="SUPFAM" id="SSF100950">
    <property type="entry name" value="NagB/RpiA/CoA transferase-like"/>
    <property type="match status" value="1"/>
</dbReference>
<dbReference type="GO" id="GO:0008410">
    <property type="term" value="F:CoA-transferase activity"/>
    <property type="evidence" value="ECO:0007669"/>
    <property type="project" value="InterPro"/>
</dbReference>
<name>A0A256GFJ0_9HYPH</name>
<reference evidence="1 2" key="1">
    <citation type="submission" date="2017-07" db="EMBL/GenBank/DDBJ databases">
        <title>Draft genome of Ochrobactrum lupini type strain LUP21.</title>
        <authorList>
            <person name="Krzyzanowska D.M."/>
            <person name="Jafra S."/>
        </authorList>
    </citation>
    <scope>NUCLEOTIDE SEQUENCE [LARGE SCALE GENOMIC DNA]</scope>
    <source>
        <strain evidence="1 2">LUP21</strain>
    </source>
</reference>
<dbReference type="PANTHER" id="PTHR43293:SF3">
    <property type="entry name" value="CHOLESTEROL RING-CLEAVING HYDROLASE IPDB SUBUNIT"/>
    <property type="match status" value="1"/>
</dbReference>
<dbReference type="Pfam" id="PF01144">
    <property type="entry name" value="CoA_trans"/>
    <property type="match status" value="1"/>
</dbReference>
<dbReference type="RefSeq" id="WP_167387136.1">
    <property type="nucleotide sequence ID" value="NZ_JBHEEP010000020.1"/>
</dbReference>
<dbReference type="InterPro" id="IPR004165">
    <property type="entry name" value="CoA_trans_fam_I"/>
</dbReference>
<accession>A0A256GFJ0</accession>
<protein>
    <submittedName>
        <fullName evidence="1">Coenzyme A transferase family protein</fullName>
    </submittedName>
</protein>
<dbReference type="Gene3D" id="3.40.1080.10">
    <property type="entry name" value="Glutaconate Coenzyme A-transferase"/>
    <property type="match status" value="1"/>
</dbReference>
<keyword evidence="1" id="KW-0808">Transferase</keyword>
<dbReference type="PANTHER" id="PTHR43293">
    <property type="entry name" value="ACETATE COA-TRANSFERASE YDIF"/>
    <property type="match status" value="1"/>
</dbReference>
<proteinExistence type="predicted"/>
<sequence>MKHASLKQAAAMVSDGAILALGGSETARQPMALVREIIRQGKKGLHLCGYRQGADFDMLARSGCVATLDAPVSADPLHGNGVVSKPIGRAAAFVRFEAAAADLPYALVKPEAMQQVSDGIVAVEDVFGEEASLAVRRLDPDIAIIHAHAADIYGNVQMDMKFHGDFVCDLVLARAAKCVIVSVEQIVSPQSIVGAPWKTVLPAEAVACVVEAPYGALPTACEGRYRADEDALVKYTKASRQASMAREWFDAHIYASGSHALYLDRLGMKHIQSLTVNQPIRA</sequence>
<evidence type="ECO:0000313" key="1">
    <source>
        <dbReference type="EMBL" id="OYR25905.1"/>
    </source>
</evidence>
<comment type="caution">
    <text evidence="1">The sequence shown here is derived from an EMBL/GenBank/DDBJ whole genome shotgun (WGS) entry which is preliminary data.</text>
</comment>
<dbReference type="InterPro" id="IPR037171">
    <property type="entry name" value="NagB/RpiA_transferase-like"/>
</dbReference>
<gene>
    <name evidence="1" type="ORF">CES86_3959</name>
</gene>